<sequence length="178" mass="20592">MQDWNVVITVQDGTYTLVRQALSRFGTVYKTDYYNVLLMQVPDIQGFIRSLADHLESHPGLRSALARVMPVTVRFTFQAVEGFEEGCRRAIVPWLGELGGRRFHVRMHRRGFKGRLSSQEQEQQLDHYILMNTSSEAQTQIDFEDPDYILAVETLGQQAGLSLWSRTDRQRYPLLKLD</sequence>
<evidence type="ECO:0000313" key="1">
    <source>
        <dbReference type="EMBL" id="BAZ94790.1"/>
    </source>
</evidence>
<dbReference type="RefSeq" id="WP_096366849.1">
    <property type="nucleotide sequence ID" value="NZ_AP018052.1"/>
</dbReference>
<evidence type="ECO:0000313" key="2">
    <source>
        <dbReference type="Proteomes" id="UP000218765"/>
    </source>
</evidence>
<dbReference type="OrthoDB" id="8545772at2"/>
<keyword evidence="2" id="KW-1185">Reference proteome</keyword>
<protein>
    <submittedName>
        <fullName evidence="1">Uncharacterized protein</fullName>
    </submittedName>
</protein>
<accession>A0A1Z4VT18</accession>
<dbReference type="KEGG" id="ttc:FOKN1_2416"/>
<dbReference type="SUPFAM" id="SSF143437">
    <property type="entry name" value="THUMP domain-like"/>
    <property type="match status" value="1"/>
</dbReference>
<dbReference type="Proteomes" id="UP000218765">
    <property type="component" value="Chromosome"/>
</dbReference>
<proteinExistence type="predicted"/>
<gene>
    <name evidence="1" type="ORF">FOKN1_2416</name>
</gene>
<reference evidence="1 2" key="1">
    <citation type="submission" date="2017-05" db="EMBL/GenBank/DDBJ databases">
        <title>Thiocyanate degradation by Thiohalobacter thiocyanaticus FOKN1.</title>
        <authorList>
            <person name="Oshiki M."/>
            <person name="Fukushima T."/>
            <person name="Kawano S."/>
            <person name="Nakagawa J."/>
        </authorList>
    </citation>
    <scope>NUCLEOTIDE SEQUENCE [LARGE SCALE GENOMIC DNA]</scope>
    <source>
        <strain evidence="1 2">FOKN1</strain>
    </source>
</reference>
<dbReference type="AlphaFoldDB" id="A0A1Z4VT18"/>
<dbReference type="EMBL" id="AP018052">
    <property type="protein sequence ID" value="BAZ94790.1"/>
    <property type="molecule type" value="Genomic_DNA"/>
</dbReference>
<organism evidence="1 2">
    <name type="scientific">Thiohalobacter thiocyanaticus</name>
    <dbReference type="NCBI Taxonomy" id="585455"/>
    <lineage>
        <taxon>Bacteria</taxon>
        <taxon>Pseudomonadati</taxon>
        <taxon>Pseudomonadota</taxon>
        <taxon>Gammaproteobacteria</taxon>
        <taxon>Thiohalobacterales</taxon>
        <taxon>Thiohalobacteraceae</taxon>
        <taxon>Thiohalobacter</taxon>
    </lineage>
</organism>
<name>A0A1Z4VT18_9GAMM</name>